<sequence length="286" mass="33274">MDLFEEFLQKEAERLRTCWTAFLNPLKARLLPLPSRYAEEFQEAEKLPPEEKENLLAELVRETREVLEWLLSHGEVREVLKRQERIRVLEEIVARLAELEEQVDYLREELLRDELTRLWNRRALQTFFPEILKRATKGREIYILAFLDLCDFKKINDRFGHQIGDRFLVQAARRLRAFTKRLDVPVRLGGDEFCLLLAAPSVEKAEPFLRDLTATPISLQVEGEEVGLYFACGATDVLGEDTLESCLHRADLAMYEHKVLLKEWLSSGAKGPPPRPVLSRAFSRDL</sequence>
<protein>
    <recommendedName>
        <fullName evidence="1">diguanylate cyclase</fullName>
        <ecNumber evidence="1">2.7.7.65</ecNumber>
    </recommendedName>
</protein>
<accession>A0A6H1WSJ6</accession>
<dbReference type="Proteomes" id="UP000501253">
    <property type="component" value="Chromosome"/>
</dbReference>
<dbReference type="Gene3D" id="3.30.70.270">
    <property type="match status" value="1"/>
</dbReference>
<evidence type="ECO:0000259" key="4">
    <source>
        <dbReference type="PROSITE" id="PS50887"/>
    </source>
</evidence>
<comment type="catalytic activity">
    <reaction evidence="2">
        <text>2 GTP = 3',3'-c-di-GMP + 2 diphosphate</text>
        <dbReference type="Rhea" id="RHEA:24898"/>
        <dbReference type="ChEBI" id="CHEBI:33019"/>
        <dbReference type="ChEBI" id="CHEBI:37565"/>
        <dbReference type="ChEBI" id="CHEBI:58805"/>
        <dbReference type="EC" id="2.7.7.65"/>
    </reaction>
</comment>
<evidence type="ECO:0000313" key="5">
    <source>
        <dbReference type="EMBL" id="QJA06141.1"/>
    </source>
</evidence>
<evidence type="ECO:0000256" key="3">
    <source>
        <dbReference type="SAM" id="Coils"/>
    </source>
</evidence>
<dbReference type="NCBIfam" id="TIGR00254">
    <property type="entry name" value="GGDEF"/>
    <property type="match status" value="1"/>
</dbReference>
<dbReference type="EMBL" id="CP042909">
    <property type="protein sequence ID" value="QJA06141.1"/>
    <property type="molecule type" value="Genomic_DNA"/>
</dbReference>
<evidence type="ECO:0000256" key="2">
    <source>
        <dbReference type="ARBA" id="ARBA00034247"/>
    </source>
</evidence>
<dbReference type="InterPro" id="IPR043128">
    <property type="entry name" value="Rev_trsase/Diguanyl_cyclase"/>
</dbReference>
<dbReference type="InterPro" id="IPR029787">
    <property type="entry name" value="Nucleotide_cyclase"/>
</dbReference>
<feature type="coiled-coil region" evidence="3">
    <location>
        <begin position="82"/>
        <end position="116"/>
    </location>
</feature>
<feature type="domain" description="GGDEF" evidence="4">
    <location>
        <begin position="140"/>
        <end position="270"/>
    </location>
</feature>
<reference evidence="5 6" key="1">
    <citation type="submission" date="2019-08" db="EMBL/GenBank/DDBJ databases">
        <title>Complete genome sequence of Thermosulfurimonas marina SU872T, an anaerobic thermophilic chemolithoautotrophic bacterium isolated from a shallow marine hydrothermal vent.</title>
        <authorList>
            <person name="Allioux M."/>
            <person name="Jebbar M."/>
            <person name="Slobodkina G."/>
            <person name="Slobodkin A."/>
            <person name="Moalic Y."/>
            <person name="Frolova A."/>
            <person name="Shao Z."/>
            <person name="Alain K."/>
        </authorList>
    </citation>
    <scope>NUCLEOTIDE SEQUENCE [LARGE SCALE GENOMIC DNA]</scope>
    <source>
        <strain evidence="5 6">SU872</strain>
    </source>
</reference>
<dbReference type="EC" id="2.7.7.65" evidence="1"/>
<dbReference type="CDD" id="cd01949">
    <property type="entry name" value="GGDEF"/>
    <property type="match status" value="1"/>
</dbReference>
<dbReference type="AlphaFoldDB" id="A0A6H1WSJ6"/>
<gene>
    <name evidence="5" type="ORF">FVE67_04715</name>
</gene>
<dbReference type="Pfam" id="PF00990">
    <property type="entry name" value="GGDEF"/>
    <property type="match status" value="1"/>
</dbReference>
<dbReference type="KEGG" id="tmai:FVE67_04715"/>
<dbReference type="SUPFAM" id="SSF55073">
    <property type="entry name" value="Nucleotide cyclase"/>
    <property type="match status" value="1"/>
</dbReference>
<dbReference type="InterPro" id="IPR050469">
    <property type="entry name" value="Diguanylate_Cyclase"/>
</dbReference>
<name>A0A6H1WSJ6_9BACT</name>
<keyword evidence="3" id="KW-0175">Coiled coil</keyword>
<evidence type="ECO:0000313" key="6">
    <source>
        <dbReference type="Proteomes" id="UP000501253"/>
    </source>
</evidence>
<keyword evidence="6" id="KW-1185">Reference proteome</keyword>
<dbReference type="GO" id="GO:0052621">
    <property type="term" value="F:diguanylate cyclase activity"/>
    <property type="evidence" value="ECO:0007669"/>
    <property type="project" value="UniProtKB-EC"/>
</dbReference>
<proteinExistence type="predicted"/>
<dbReference type="RefSeq" id="WP_168719488.1">
    <property type="nucleotide sequence ID" value="NZ_CP042909.1"/>
</dbReference>
<dbReference type="InterPro" id="IPR000160">
    <property type="entry name" value="GGDEF_dom"/>
</dbReference>
<dbReference type="PANTHER" id="PTHR45138">
    <property type="entry name" value="REGULATORY COMPONENTS OF SENSORY TRANSDUCTION SYSTEM"/>
    <property type="match status" value="1"/>
</dbReference>
<dbReference type="SMART" id="SM00267">
    <property type="entry name" value="GGDEF"/>
    <property type="match status" value="1"/>
</dbReference>
<organism evidence="5 6">
    <name type="scientific">Thermosulfurimonas marina</name>
    <dbReference type="NCBI Taxonomy" id="2047767"/>
    <lineage>
        <taxon>Bacteria</taxon>
        <taxon>Pseudomonadati</taxon>
        <taxon>Thermodesulfobacteriota</taxon>
        <taxon>Thermodesulfobacteria</taxon>
        <taxon>Thermodesulfobacteriales</taxon>
        <taxon>Thermodesulfobacteriaceae</taxon>
        <taxon>Thermosulfurimonas</taxon>
    </lineage>
</organism>
<dbReference type="PROSITE" id="PS50887">
    <property type="entry name" value="GGDEF"/>
    <property type="match status" value="1"/>
</dbReference>
<evidence type="ECO:0000256" key="1">
    <source>
        <dbReference type="ARBA" id="ARBA00012528"/>
    </source>
</evidence>
<dbReference type="PANTHER" id="PTHR45138:SF9">
    <property type="entry name" value="DIGUANYLATE CYCLASE DGCM-RELATED"/>
    <property type="match status" value="1"/>
</dbReference>